<comment type="caution">
    <text evidence="1">The sequence shown here is derived from an EMBL/GenBank/DDBJ whole genome shotgun (WGS) entry which is preliminary data.</text>
</comment>
<protein>
    <recommendedName>
        <fullName evidence="3">RHS repeat-associated core domain-containing protein</fullName>
    </recommendedName>
</protein>
<dbReference type="AlphaFoldDB" id="A0A2S9ITC0"/>
<sequence>MGRWNVVDNLSELYFSTSSYVYALNNPTNAIDPDGNVVIFINGNHFGEGATGYYGNYNQNKGNYNFYGSRDYWTNGTSNFDYAVQNQLNDHSKPIYRDGALGGWFGMATDQVGLLKYDANTASGRSNAGYDQGLKDAGRIISNLARNSSGEIVETIKIVTHSMGGAYGKGYVKALQKYISGLSKEEQKQIKISLVADFDPYQASNLMADPSIKTMQFIHKNRWNILGMGWLANGIRPMSHVYE</sequence>
<keyword evidence="2" id="KW-1185">Reference proteome</keyword>
<organism evidence="1 2">
    <name type="scientific">Sphingobacterium haloxyli</name>
    <dbReference type="NCBI Taxonomy" id="2100533"/>
    <lineage>
        <taxon>Bacteria</taxon>
        <taxon>Pseudomonadati</taxon>
        <taxon>Bacteroidota</taxon>
        <taxon>Sphingobacteriia</taxon>
        <taxon>Sphingobacteriales</taxon>
        <taxon>Sphingobacteriaceae</taxon>
        <taxon>Sphingobacterium</taxon>
    </lineage>
</organism>
<dbReference type="OrthoDB" id="1274715at2"/>
<gene>
    <name evidence="1" type="ORF">C5745_19765</name>
</gene>
<evidence type="ECO:0008006" key="3">
    <source>
        <dbReference type="Google" id="ProtNLM"/>
    </source>
</evidence>
<dbReference type="Gene3D" id="2.180.10.10">
    <property type="entry name" value="RHS repeat-associated core"/>
    <property type="match status" value="1"/>
</dbReference>
<proteinExistence type="predicted"/>
<name>A0A2S9ITC0_9SPHI</name>
<evidence type="ECO:0000313" key="1">
    <source>
        <dbReference type="EMBL" id="PRD43784.1"/>
    </source>
</evidence>
<reference evidence="1 2" key="1">
    <citation type="submission" date="2018-02" db="EMBL/GenBank/DDBJ databases">
        <title>The draft genome of Sphingobacterium sp. 5JN-11.</title>
        <authorList>
            <person name="Liu L."/>
            <person name="Li L."/>
            <person name="Liang L."/>
            <person name="Zhang X."/>
            <person name="Wang T."/>
        </authorList>
    </citation>
    <scope>NUCLEOTIDE SEQUENCE [LARGE SCALE GENOMIC DNA]</scope>
    <source>
        <strain evidence="1 2">5JN-11</strain>
    </source>
</reference>
<evidence type="ECO:0000313" key="2">
    <source>
        <dbReference type="Proteomes" id="UP000239711"/>
    </source>
</evidence>
<accession>A0A2S9ITC0</accession>
<dbReference type="Proteomes" id="UP000239711">
    <property type="component" value="Unassembled WGS sequence"/>
</dbReference>
<dbReference type="EMBL" id="PVBQ01000034">
    <property type="protein sequence ID" value="PRD43784.1"/>
    <property type="molecule type" value="Genomic_DNA"/>
</dbReference>